<evidence type="ECO:0000256" key="3">
    <source>
        <dbReference type="PROSITE-ProRule" id="PRU00266"/>
    </source>
</evidence>
<accession>A0A8T2SM29</accession>
<dbReference type="SMART" id="SM00358">
    <property type="entry name" value="DSRM"/>
    <property type="match status" value="2"/>
</dbReference>
<dbReference type="InterPro" id="IPR044451">
    <property type="entry name" value="AtDRB-like_DSRM_2"/>
</dbReference>
<dbReference type="SUPFAM" id="SSF54768">
    <property type="entry name" value="dsRNA-binding domain-like"/>
    <property type="match status" value="2"/>
</dbReference>
<organism evidence="6 7">
    <name type="scientific">Ceratopteris richardii</name>
    <name type="common">Triangle waterfern</name>
    <dbReference type="NCBI Taxonomy" id="49495"/>
    <lineage>
        <taxon>Eukaryota</taxon>
        <taxon>Viridiplantae</taxon>
        <taxon>Streptophyta</taxon>
        <taxon>Embryophyta</taxon>
        <taxon>Tracheophyta</taxon>
        <taxon>Polypodiopsida</taxon>
        <taxon>Polypodiidae</taxon>
        <taxon>Polypodiales</taxon>
        <taxon>Pteridineae</taxon>
        <taxon>Pteridaceae</taxon>
        <taxon>Parkerioideae</taxon>
        <taxon>Ceratopteris</taxon>
    </lineage>
</organism>
<dbReference type="CDD" id="cd19907">
    <property type="entry name" value="DSRM_AtDRB-like_rpt1"/>
    <property type="match status" value="1"/>
</dbReference>
<dbReference type="GO" id="GO:0003725">
    <property type="term" value="F:double-stranded RNA binding"/>
    <property type="evidence" value="ECO:0007669"/>
    <property type="project" value="InterPro"/>
</dbReference>
<dbReference type="CDD" id="cd19908">
    <property type="entry name" value="DSRM_AtDRB-like_rpt2"/>
    <property type="match status" value="1"/>
</dbReference>
<evidence type="ECO:0000256" key="1">
    <source>
        <dbReference type="ARBA" id="ARBA00022737"/>
    </source>
</evidence>
<dbReference type="Gene3D" id="3.30.160.20">
    <property type="match status" value="2"/>
</dbReference>
<dbReference type="AlphaFoldDB" id="A0A8T2SM29"/>
<evidence type="ECO:0000256" key="4">
    <source>
        <dbReference type="SAM" id="MobiDB-lite"/>
    </source>
</evidence>
<evidence type="ECO:0000256" key="2">
    <source>
        <dbReference type="ARBA" id="ARBA00022884"/>
    </source>
</evidence>
<dbReference type="FunFam" id="3.30.160.20:FF:000036">
    <property type="entry name" value="Double-stranded RNA-binding protein 2"/>
    <property type="match status" value="1"/>
</dbReference>
<dbReference type="PANTHER" id="PTHR46031">
    <property type="match status" value="1"/>
</dbReference>
<evidence type="ECO:0000313" key="7">
    <source>
        <dbReference type="Proteomes" id="UP000825935"/>
    </source>
</evidence>
<dbReference type="InterPro" id="IPR044450">
    <property type="entry name" value="AtDRB-like_DSRM_1"/>
</dbReference>
<keyword evidence="1" id="KW-0677">Repeat</keyword>
<keyword evidence="7" id="KW-1185">Reference proteome</keyword>
<name>A0A8T2SM29_CERRI</name>
<evidence type="ECO:0000313" key="6">
    <source>
        <dbReference type="EMBL" id="KAH7351913.1"/>
    </source>
</evidence>
<comment type="caution">
    <text evidence="6">The sequence shown here is derived from an EMBL/GenBank/DDBJ whole genome shotgun (WGS) entry which is preliminary data.</text>
</comment>
<feature type="compositionally biased region" description="Basic and acidic residues" evidence="4">
    <location>
        <begin position="211"/>
        <end position="220"/>
    </location>
</feature>
<evidence type="ECO:0000259" key="5">
    <source>
        <dbReference type="PROSITE" id="PS50137"/>
    </source>
</evidence>
<reference evidence="6" key="1">
    <citation type="submission" date="2021-08" db="EMBL/GenBank/DDBJ databases">
        <title>WGS assembly of Ceratopteris richardii.</title>
        <authorList>
            <person name="Marchant D.B."/>
            <person name="Chen G."/>
            <person name="Jenkins J."/>
            <person name="Shu S."/>
            <person name="Leebens-Mack J."/>
            <person name="Grimwood J."/>
            <person name="Schmutz J."/>
            <person name="Soltis P."/>
            <person name="Soltis D."/>
            <person name="Chen Z.-H."/>
        </authorList>
    </citation>
    <scope>NUCLEOTIDE SEQUENCE</scope>
    <source>
        <strain evidence="6">Whitten #5841</strain>
        <tissue evidence="6">Leaf</tissue>
    </source>
</reference>
<feature type="domain" description="DRBM" evidence="5">
    <location>
        <begin position="87"/>
        <end position="155"/>
    </location>
</feature>
<proteinExistence type="predicted"/>
<dbReference type="Pfam" id="PF00035">
    <property type="entry name" value="dsrm"/>
    <property type="match status" value="2"/>
</dbReference>
<dbReference type="EMBL" id="CM035424">
    <property type="protein sequence ID" value="KAH7351913.1"/>
    <property type="molecule type" value="Genomic_DNA"/>
</dbReference>
<dbReference type="EMBL" id="CM035424">
    <property type="protein sequence ID" value="KAH7351912.1"/>
    <property type="molecule type" value="Genomic_DNA"/>
</dbReference>
<dbReference type="OrthoDB" id="5988181at2759"/>
<feature type="domain" description="DRBM" evidence="5">
    <location>
        <begin position="1"/>
        <end position="70"/>
    </location>
</feature>
<feature type="region of interest" description="Disordered" evidence="4">
    <location>
        <begin position="177"/>
        <end position="237"/>
    </location>
</feature>
<dbReference type="PROSITE" id="PS50137">
    <property type="entry name" value="DS_RBD"/>
    <property type="match status" value="2"/>
</dbReference>
<dbReference type="Proteomes" id="UP000825935">
    <property type="component" value="Chromosome 19"/>
</dbReference>
<dbReference type="InterPro" id="IPR014720">
    <property type="entry name" value="dsRBD_dom"/>
</dbReference>
<feature type="compositionally biased region" description="Polar residues" evidence="4">
    <location>
        <begin position="190"/>
        <end position="203"/>
    </location>
</feature>
<sequence length="681" mass="74648">MYKNQLQELAQRSCFNLPSYSCIREGPDHAPRFKATVSFNGEVFESPGYHTTLRQAEHAAAEVALNTLSRRGPTQSLAARILDETGVCKNLLQETAQRTGVSLPVYTTIRSGAKHLPIFTCVVEVGGKSFVGEPAKTKKQAEKNAALAAWSVLKHLSPTCHLPLLLDSTGCDSRVNGLGSGRNTGKDDGTSSQSSFRQGQYSQRNRVRPVNVRDRNRLSREGNVSSRQSCPGIHASASASGTDALAFDRYQSIYRSNHSSALSSGETHTSRGSAWHVQNGNNDNLDYGHSGMMFYNATPGSLINSGRQASNHLRRHSLSCTETPVLVRDSMAFARASGGGSLGARVLPDPHRVRGLPYQSLSERFELNRPLLLEELQLNDDEDDWTQKDVLASSTQPHMHHAGRSRWQSQSERFEFRSHFLPQVEEVFPGDEEDWQNCEPVGINGYGDRENGTEIRSRCSEGWLRGENLLQSLEKQKAHGYKEGWLQEKIMKHSQCEQRHLNSDNWLVEGSVNVNADEASCSGNGHTSSRVQKNVLNTSRSTLGVSLGDVLEKERNCSYINTVKDSHIANKGASRSNPVGPIGPSSSSPFSSLWAKSTQWWASHRSTGSSSAAAIASSLGLRPASSMAPAVRVRQMVPVCSAPPPRRAESSALSCHSLFDHSSNLEDAEANVQQVFNSLRL</sequence>
<gene>
    <name evidence="6" type="ORF">KP509_19G020000</name>
</gene>
<dbReference type="PANTHER" id="PTHR46031:SF26">
    <property type="entry name" value="DOUBLE-STRANDED RNA-BINDING PROTEIN 2"/>
    <property type="match status" value="1"/>
</dbReference>
<protein>
    <recommendedName>
        <fullName evidence="5">DRBM domain-containing protein</fullName>
    </recommendedName>
</protein>
<keyword evidence="2 3" id="KW-0694">RNA-binding</keyword>